<comment type="caution">
    <text evidence="1">The sequence shown here is derived from an EMBL/GenBank/DDBJ whole genome shotgun (WGS) entry which is preliminary data.</text>
</comment>
<evidence type="ECO:0000313" key="2">
    <source>
        <dbReference type="Proteomes" id="UP000580910"/>
    </source>
</evidence>
<proteinExistence type="predicted"/>
<name>A0A7W3IZL3_9ACTN</name>
<dbReference type="PANTHER" id="PTHR43235:SF1">
    <property type="entry name" value="GLUTAMINE AMIDOTRANSFERASE PB2B2.05-RELATED"/>
    <property type="match status" value="1"/>
</dbReference>
<gene>
    <name evidence="1" type="ORF">FB382_001786</name>
</gene>
<dbReference type="InterPro" id="IPR011697">
    <property type="entry name" value="Peptidase_C26"/>
</dbReference>
<keyword evidence="1" id="KW-0808">Transferase</keyword>
<dbReference type="Pfam" id="PF07722">
    <property type="entry name" value="Peptidase_C26"/>
    <property type="match status" value="1"/>
</dbReference>
<dbReference type="PROSITE" id="PS51273">
    <property type="entry name" value="GATASE_TYPE_1"/>
    <property type="match status" value="1"/>
</dbReference>
<evidence type="ECO:0000313" key="1">
    <source>
        <dbReference type="EMBL" id="MBA8803495.1"/>
    </source>
</evidence>
<dbReference type="GO" id="GO:0005829">
    <property type="term" value="C:cytosol"/>
    <property type="evidence" value="ECO:0007669"/>
    <property type="project" value="TreeGrafter"/>
</dbReference>
<accession>A0A7W3IZL3</accession>
<organism evidence="1 2">
    <name type="scientific">Nocardioides ginsengisegetis</name>
    <dbReference type="NCBI Taxonomy" id="661491"/>
    <lineage>
        <taxon>Bacteria</taxon>
        <taxon>Bacillati</taxon>
        <taxon>Actinomycetota</taxon>
        <taxon>Actinomycetes</taxon>
        <taxon>Propionibacteriales</taxon>
        <taxon>Nocardioidaceae</taxon>
        <taxon>Nocardioides</taxon>
    </lineage>
</organism>
<dbReference type="CDD" id="cd01745">
    <property type="entry name" value="GATase1_2"/>
    <property type="match status" value="1"/>
</dbReference>
<dbReference type="GO" id="GO:0033969">
    <property type="term" value="F:gamma-glutamyl-gamma-aminobutyrate hydrolase activity"/>
    <property type="evidence" value="ECO:0007669"/>
    <property type="project" value="TreeGrafter"/>
</dbReference>
<keyword evidence="2" id="KW-1185">Reference proteome</keyword>
<dbReference type="RefSeq" id="WP_182538509.1">
    <property type="nucleotide sequence ID" value="NZ_JACGXA010000001.1"/>
</dbReference>
<reference evidence="1 2" key="1">
    <citation type="submission" date="2020-07" db="EMBL/GenBank/DDBJ databases">
        <title>Sequencing the genomes of 1000 actinobacteria strains.</title>
        <authorList>
            <person name="Klenk H.-P."/>
        </authorList>
    </citation>
    <scope>NUCLEOTIDE SEQUENCE [LARGE SCALE GENOMIC DNA]</scope>
    <source>
        <strain evidence="1 2">DSM 21349</strain>
    </source>
</reference>
<dbReference type="EMBL" id="JACGXA010000001">
    <property type="protein sequence ID" value="MBA8803495.1"/>
    <property type="molecule type" value="Genomic_DNA"/>
</dbReference>
<dbReference type="InterPro" id="IPR029062">
    <property type="entry name" value="Class_I_gatase-like"/>
</dbReference>
<dbReference type="GO" id="GO:0016740">
    <property type="term" value="F:transferase activity"/>
    <property type="evidence" value="ECO:0007669"/>
    <property type="project" value="UniProtKB-KW"/>
</dbReference>
<dbReference type="Proteomes" id="UP000580910">
    <property type="component" value="Unassembled WGS sequence"/>
</dbReference>
<dbReference type="InterPro" id="IPR044668">
    <property type="entry name" value="PuuD-like"/>
</dbReference>
<protein>
    <submittedName>
        <fullName evidence="1">Putative glutamine amidotransferase</fullName>
    </submittedName>
</protein>
<dbReference type="PANTHER" id="PTHR43235">
    <property type="entry name" value="GLUTAMINE AMIDOTRANSFERASE PB2B2.05-RELATED"/>
    <property type="match status" value="1"/>
</dbReference>
<dbReference type="SUPFAM" id="SSF52317">
    <property type="entry name" value="Class I glutamine amidotransferase-like"/>
    <property type="match status" value="1"/>
</dbReference>
<keyword evidence="1" id="KW-0315">Glutamine amidotransferase</keyword>
<dbReference type="Gene3D" id="3.40.50.880">
    <property type="match status" value="1"/>
</dbReference>
<sequence length="240" mass="24814">MGLPVIGLTTYREDASWGVWHQSADLLPAQYARAVEATGGVPLLLPPVATPDAAAAVVARLDGLVISGGADVDPERYGAPPHPRTAGWRPDRDAWETALLDAADAAGLPVLGVCRGMQLMAVHAGGELDQHTPDLVDHEEHSPGGDVFGTIPVATVPGSRVAGLVGTTLDVSCHHHQSVRSHPGFTASAHAADGTLEAMEAPGDRFCVAVQWHPETSADVGLLAGLLEAATAHAERRVSA</sequence>
<dbReference type="GO" id="GO:0006598">
    <property type="term" value="P:polyamine catabolic process"/>
    <property type="evidence" value="ECO:0007669"/>
    <property type="project" value="TreeGrafter"/>
</dbReference>
<dbReference type="AlphaFoldDB" id="A0A7W3IZL3"/>